<reference evidence="17" key="1">
    <citation type="submission" date="2018-03" db="EMBL/GenBank/DDBJ databases">
        <authorList>
            <person name="Guldener U."/>
        </authorList>
    </citation>
    <scope>NUCLEOTIDE SEQUENCE</scope>
</reference>
<dbReference type="InterPro" id="IPR005066">
    <property type="entry name" value="MoCF_OxRdtse_dimer"/>
</dbReference>
<name>A0AAE8N688_9PEZI</name>
<dbReference type="GO" id="GO:0006790">
    <property type="term" value="P:sulfur compound metabolic process"/>
    <property type="evidence" value="ECO:0007669"/>
    <property type="project" value="TreeGrafter"/>
</dbReference>
<dbReference type="EMBL" id="ONZQ02000015">
    <property type="protein sequence ID" value="SPO06154.1"/>
    <property type="molecule type" value="Genomic_DNA"/>
</dbReference>
<evidence type="ECO:0000313" key="18">
    <source>
        <dbReference type="Proteomes" id="UP001187682"/>
    </source>
</evidence>
<dbReference type="EC" id="1.7.1.3" evidence="6"/>
<keyword evidence="13" id="KW-0496">Mitochondrion</keyword>
<dbReference type="InterPro" id="IPR014756">
    <property type="entry name" value="Ig_E-set"/>
</dbReference>
<dbReference type="InterPro" id="IPR000572">
    <property type="entry name" value="OxRdtase_Mopterin-bd_dom"/>
</dbReference>
<evidence type="ECO:0000259" key="16">
    <source>
        <dbReference type="PROSITE" id="PS50255"/>
    </source>
</evidence>
<comment type="cofactor">
    <cofactor evidence="2">
        <name>heme b</name>
        <dbReference type="ChEBI" id="CHEBI:60344"/>
    </cofactor>
</comment>
<dbReference type="PANTHER" id="PTHR19372">
    <property type="entry name" value="SULFITE REDUCTASE"/>
    <property type="match status" value="1"/>
</dbReference>
<evidence type="ECO:0000256" key="15">
    <source>
        <dbReference type="SAM" id="Phobius"/>
    </source>
</evidence>
<dbReference type="GO" id="GO:0030151">
    <property type="term" value="F:molybdenum ion binding"/>
    <property type="evidence" value="ECO:0007669"/>
    <property type="project" value="InterPro"/>
</dbReference>
<keyword evidence="11" id="KW-0560">Oxidoreductase</keyword>
<comment type="pathway">
    <text evidence="4">Energy metabolism; sulfur metabolism.</text>
</comment>
<dbReference type="Gene3D" id="2.60.40.650">
    <property type="match status" value="1"/>
</dbReference>
<sequence length="605" mass="67142">MPANDRACALLRRGGNLHIWTGWSPRTSFTHLINTTSRRRRYHSTSTPTGPANHVQTTWNNKWRRNPKLANQGAIAAGSILSILALTFFFSTPVRADHAPQENSETGVDRRDPSLPRFRISEIKKHDGDSSSPWVTYEDKVYDITDWVPAHPGGEVILRAAGGSVDPYWNIFVIHKEPYIREILESYLIGFVDIADLVDGKIPQDEIEDPFMSDPPRHPGLITLTSKPRNAETPGDALADHFITPTDQFYVRNHMWVPKVEGSGANHVVTIELPDGETKTYTLAELREKFPAYKVTATLQCSGNRRKHMTAEGLRTNGLQWNVGGISSAEWEGVRLADVLADAGFPVQRARDGEDTDAKHVWFSGLEAYGSSIPLETAVDPRADVLLAYGMNGAPLPRDHGFPLRALVPGTVAARSVKWLSKIVLSEEESPAQWQRKDYKCFGPNEAGKEDWEEAPAIQEMPVTSAISSVKVQGGETEKSSATVQGYAFSGGGRKIVRVDISLDNGRTWDQASLVDDCEPGEGETESRCKGRKSWAWQRWRYEGELPLNEVRKGKRCSTVVVKATDEAYNSQPEWNAGIYNLRGNLATAWHRVVVCGGECTSKKA</sequence>
<evidence type="ECO:0000256" key="5">
    <source>
        <dbReference type="ARBA" id="ARBA00012505"/>
    </source>
</evidence>
<dbReference type="Gene3D" id="3.90.420.10">
    <property type="entry name" value="Oxidoreductase, molybdopterin-binding domain"/>
    <property type="match status" value="1"/>
</dbReference>
<organism evidence="17 18">
    <name type="scientific">Cephalotrichum gorgonifer</name>
    <dbReference type="NCBI Taxonomy" id="2041049"/>
    <lineage>
        <taxon>Eukaryota</taxon>
        <taxon>Fungi</taxon>
        <taxon>Dikarya</taxon>
        <taxon>Ascomycota</taxon>
        <taxon>Pezizomycotina</taxon>
        <taxon>Sordariomycetes</taxon>
        <taxon>Hypocreomycetidae</taxon>
        <taxon>Microascales</taxon>
        <taxon>Microascaceae</taxon>
        <taxon>Cephalotrichum</taxon>
    </lineage>
</organism>
<dbReference type="InterPro" id="IPR036400">
    <property type="entry name" value="Cyt_B5-like_heme/steroid_sf"/>
</dbReference>
<evidence type="ECO:0000256" key="8">
    <source>
        <dbReference type="ARBA" id="ARBA00022505"/>
    </source>
</evidence>
<dbReference type="Proteomes" id="UP001187682">
    <property type="component" value="Unassembled WGS sequence"/>
</dbReference>
<dbReference type="Pfam" id="PF00174">
    <property type="entry name" value="Oxidored_molyb"/>
    <property type="match status" value="1"/>
</dbReference>
<evidence type="ECO:0000256" key="11">
    <source>
        <dbReference type="ARBA" id="ARBA00023002"/>
    </source>
</evidence>
<evidence type="ECO:0000256" key="6">
    <source>
        <dbReference type="ARBA" id="ARBA00012673"/>
    </source>
</evidence>
<keyword evidence="10" id="KW-0479">Metal-binding</keyword>
<evidence type="ECO:0000313" key="17">
    <source>
        <dbReference type="EMBL" id="SPO06154.1"/>
    </source>
</evidence>
<keyword evidence="15" id="KW-0472">Membrane</keyword>
<evidence type="ECO:0000256" key="12">
    <source>
        <dbReference type="ARBA" id="ARBA00023004"/>
    </source>
</evidence>
<dbReference type="GO" id="GO:0020037">
    <property type="term" value="F:heme binding"/>
    <property type="evidence" value="ECO:0007669"/>
    <property type="project" value="TreeGrafter"/>
</dbReference>
<dbReference type="SUPFAM" id="SSF56524">
    <property type="entry name" value="Oxidoreductase molybdopterin-binding domain"/>
    <property type="match status" value="1"/>
</dbReference>
<evidence type="ECO:0000256" key="9">
    <source>
        <dbReference type="ARBA" id="ARBA00022617"/>
    </source>
</evidence>
<dbReference type="InterPro" id="IPR008335">
    <property type="entry name" value="Mopterin_OxRdtase_euk"/>
</dbReference>
<dbReference type="FunFam" id="3.90.420.10:FF:000002">
    <property type="entry name" value="sulfite oxidase, mitochondrial"/>
    <property type="match status" value="1"/>
</dbReference>
<dbReference type="AlphaFoldDB" id="A0AAE8N688"/>
<dbReference type="EC" id="1.8.3.1" evidence="5"/>
<dbReference type="Gene3D" id="3.10.120.10">
    <property type="entry name" value="Cytochrome b5-like heme/steroid binding domain"/>
    <property type="match status" value="1"/>
</dbReference>
<comment type="caution">
    <text evidence="17">The sequence shown here is derived from an EMBL/GenBank/DDBJ whole genome shotgun (WGS) entry which is preliminary data.</text>
</comment>
<evidence type="ECO:0000256" key="3">
    <source>
        <dbReference type="ARBA" id="ARBA00004569"/>
    </source>
</evidence>
<dbReference type="SMART" id="SM01117">
    <property type="entry name" value="Cyt-b5"/>
    <property type="match status" value="1"/>
</dbReference>
<keyword evidence="8" id="KW-0500">Molybdenum</keyword>
<evidence type="ECO:0000256" key="13">
    <source>
        <dbReference type="ARBA" id="ARBA00023128"/>
    </source>
</evidence>
<keyword evidence="15" id="KW-1133">Transmembrane helix</keyword>
<keyword evidence="15" id="KW-0812">Transmembrane</keyword>
<keyword evidence="9" id="KW-0349">Heme</keyword>
<dbReference type="InterPro" id="IPR001199">
    <property type="entry name" value="Cyt_B5-like_heme/steroid-bd"/>
</dbReference>
<evidence type="ECO:0000256" key="14">
    <source>
        <dbReference type="ARBA" id="ARBA00049155"/>
    </source>
</evidence>
<keyword evidence="12" id="KW-0408">Iron</keyword>
<proteinExistence type="predicted"/>
<protein>
    <recommendedName>
        <fullName evidence="7">Nitrate reductase [NADPH]</fullName>
        <ecNumber evidence="6">1.7.1.3</ecNumber>
        <ecNumber evidence="5">1.8.3.1</ecNumber>
    </recommendedName>
</protein>
<comment type="catalytic activity">
    <reaction evidence="14">
        <text>nitrite + NADP(+) + H2O = nitrate + NADPH + H(+)</text>
        <dbReference type="Rhea" id="RHEA:19061"/>
        <dbReference type="ChEBI" id="CHEBI:15377"/>
        <dbReference type="ChEBI" id="CHEBI:15378"/>
        <dbReference type="ChEBI" id="CHEBI:16301"/>
        <dbReference type="ChEBI" id="CHEBI:17632"/>
        <dbReference type="ChEBI" id="CHEBI:57783"/>
        <dbReference type="ChEBI" id="CHEBI:58349"/>
        <dbReference type="EC" id="1.7.1.3"/>
    </reaction>
</comment>
<dbReference type="PANTHER" id="PTHR19372:SF7">
    <property type="entry name" value="SULFITE OXIDASE, MITOCHONDRIAL"/>
    <property type="match status" value="1"/>
</dbReference>
<dbReference type="FunFam" id="3.10.120.10:FF:000007">
    <property type="entry name" value="Sulfite oxidase, mitochondrial"/>
    <property type="match status" value="1"/>
</dbReference>
<evidence type="ECO:0000256" key="2">
    <source>
        <dbReference type="ARBA" id="ARBA00001970"/>
    </source>
</evidence>
<evidence type="ECO:0000256" key="4">
    <source>
        <dbReference type="ARBA" id="ARBA00004971"/>
    </source>
</evidence>
<dbReference type="PROSITE" id="PS50255">
    <property type="entry name" value="CYTOCHROME_B5_2"/>
    <property type="match status" value="1"/>
</dbReference>
<dbReference type="InterPro" id="IPR036374">
    <property type="entry name" value="OxRdtase_Mopterin-bd_sf"/>
</dbReference>
<dbReference type="SUPFAM" id="SSF81296">
    <property type="entry name" value="E set domains"/>
    <property type="match status" value="1"/>
</dbReference>
<accession>A0AAE8N688</accession>
<dbReference type="GO" id="GO:0005758">
    <property type="term" value="C:mitochondrial intermembrane space"/>
    <property type="evidence" value="ECO:0007669"/>
    <property type="project" value="UniProtKB-SubCell"/>
</dbReference>
<feature type="domain" description="Cytochrome b5 heme-binding" evidence="16">
    <location>
        <begin position="115"/>
        <end position="193"/>
    </location>
</feature>
<dbReference type="GO" id="GO:0008482">
    <property type="term" value="F:sulfite oxidase activity"/>
    <property type="evidence" value="ECO:0007669"/>
    <property type="project" value="UniProtKB-EC"/>
</dbReference>
<dbReference type="SUPFAM" id="SSF55856">
    <property type="entry name" value="Cytochrome b5-like heme/steroid binding domain"/>
    <property type="match status" value="1"/>
</dbReference>
<dbReference type="GO" id="GO:0043546">
    <property type="term" value="F:molybdopterin cofactor binding"/>
    <property type="evidence" value="ECO:0007669"/>
    <property type="project" value="TreeGrafter"/>
</dbReference>
<dbReference type="Pfam" id="PF03404">
    <property type="entry name" value="Mo-co_dimer"/>
    <property type="match status" value="1"/>
</dbReference>
<dbReference type="GO" id="GO:0050464">
    <property type="term" value="F:nitrate reductase (NADPH) activity"/>
    <property type="evidence" value="ECO:0007669"/>
    <property type="project" value="UniProtKB-EC"/>
</dbReference>
<dbReference type="Pfam" id="PF00173">
    <property type="entry name" value="Cyt-b5"/>
    <property type="match status" value="1"/>
</dbReference>
<comment type="cofactor">
    <cofactor evidence="1">
        <name>Mo-molybdopterin</name>
        <dbReference type="ChEBI" id="CHEBI:71302"/>
    </cofactor>
</comment>
<evidence type="ECO:0000256" key="10">
    <source>
        <dbReference type="ARBA" id="ARBA00022723"/>
    </source>
</evidence>
<gene>
    <name evidence="17" type="ORF">DNG_08843</name>
</gene>
<comment type="subcellular location">
    <subcellularLocation>
        <location evidence="3">Mitochondrion intermembrane space</location>
    </subcellularLocation>
</comment>
<keyword evidence="18" id="KW-1185">Reference proteome</keyword>
<dbReference type="PRINTS" id="PR00407">
    <property type="entry name" value="EUMOPTERIN"/>
</dbReference>
<evidence type="ECO:0000256" key="1">
    <source>
        <dbReference type="ARBA" id="ARBA00001924"/>
    </source>
</evidence>
<feature type="transmembrane region" description="Helical" evidence="15">
    <location>
        <begin position="69"/>
        <end position="90"/>
    </location>
</feature>
<evidence type="ECO:0000256" key="7">
    <source>
        <dbReference type="ARBA" id="ARBA00015499"/>
    </source>
</evidence>